<evidence type="ECO:0008006" key="6">
    <source>
        <dbReference type="Google" id="ProtNLM"/>
    </source>
</evidence>
<dbReference type="Gene3D" id="2.40.160.210">
    <property type="entry name" value="Acyl-CoA thioesterase, double hotdog domain"/>
    <property type="match status" value="1"/>
</dbReference>
<feature type="region of interest" description="Disordered" evidence="1">
    <location>
        <begin position="112"/>
        <end position="139"/>
    </location>
</feature>
<evidence type="ECO:0000256" key="1">
    <source>
        <dbReference type="SAM" id="MobiDB-lite"/>
    </source>
</evidence>
<organism evidence="4 5">
    <name type="scientific">Janibacter alkaliphilus</name>
    <dbReference type="NCBI Taxonomy" id="1069963"/>
    <lineage>
        <taxon>Bacteria</taxon>
        <taxon>Bacillati</taxon>
        <taxon>Actinomycetota</taxon>
        <taxon>Actinomycetes</taxon>
        <taxon>Micrococcales</taxon>
        <taxon>Intrasporangiaceae</taxon>
        <taxon>Janibacter</taxon>
    </lineage>
</organism>
<evidence type="ECO:0000313" key="4">
    <source>
        <dbReference type="EMBL" id="NYG37814.1"/>
    </source>
</evidence>
<feature type="domain" description="Acyl-CoA thioesterase-like C-terminal" evidence="3">
    <location>
        <begin position="121"/>
        <end position="258"/>
    </location>
</feature>
<proteinExistence type="predicted"/>
<dbReference type="EMBL" id="JACBZX010000001">
    <property type="protein sequence ID" value="NYG37814.1"/>
    <property type="molecule type" value="Genomic_DNA"/>
</dbReference>
<reference evidence="4 5" key="1">
    <citation type="submission" date="2020-07" db="EMBL/GenBank/DDBJ databases">
        <title>Sequencing the genomes of 1000 actinobacteria strains.</title>
        <authorList>
            <person name="Klenk H.-P."/>
        </authorList>
    </citation>
    <scope>NUCLEOTIDE SEQUENCE [LARGE SCALE GENOMIC DNA]</scope>
    <source>
        <strain evidence="4 5">DSM 24723</strain>
    </source>
</reference>
<evidence type="ECO:0000313" key="5">
    <source>
        <dbReference type="Proteomes" id="UP000592181"/>
    </source>
</evidence>
<sequence>MSPEAFYLPVGDGTFESTPATSSPWDTSLQHGGPPAALLARSIAQVRSDASLAIARFTANMLGGIPQGRMRVEANVVRPGRRVEMIEASLWAGDQLAVTASAWLIRATPDATREHWQPTEDVPPVPAEGEEGAPDGAGPDFGYGRAIDWRFVAGGHHPGPATVWTRLRIPLVAGEETAPVERLLLVADSTNGLSGTLPMDEWFLIPPTMTATIEREPADEWMLLDARSTIGPNGIGTAHGVMSDAQGPVATITQPLMVAPR</sequence>
<dbReference type="InterPro" id="IPR049449">
    <property type="entry name" value="TesB_ACOT8-like_N"/>
</dbReference>
<keyword evidence="5" id="KW-1185">Reference proteome</keyword>
<dbReference type="AlphaFoldDB" id="A0A852XBM1"/>
<gene>
    <name evidence="4" type="ORF">BJY28_002283</name>
</gene>
<dbReference type="InterPro" id="IPR049450">
    <property type="entry name" value="ACOT8-like_C"/>
</dbReference>
<dbReference type="Pfam" id="PF20789">
    <property type="entry name" value="4HBT_3C"/>
    <property type="match status" value="1"/>
</dbReference>
<name>A0A852XBM1_9MICO</name>
<dbReference type="InterPro" id="IPR029069">
    <property type="entry name" value="HotDog_dom_sf"/>
</dbReference>
<feature type="domain" description="Acyl-CoA thioesterase-like N-terminal HotDog" evidence="2">
    <location>
        <begin position="22"/>
        <end position="104"/>
    </location>
</feature>
<evidence type="ECO:0000259" key="2">
    <source>
        <dbReference type="Pfam" id="PF13622"/>
    </source>
</evidence>
<dbReference type="RefSeq" id="WP_179463120.1">
    <property type="nucleotide sequence ID" value="NZ_JACBZX010000001.1"/>
</dbReference>
<evidence type="ECO:0000259" key="3">
    <source>
        <dbReference type="Pfam" id="PF20789"/>
    </source>
</evidence>
<comment type="caution">
    <text evidence="4">The sequence shown here is derived from an EMBL/GenBank/DDBJ whole genome shotgun (WGS) entry which is preliminary data.</text>
</comment>
<accession>A0A852XBM1</accession>
<dbReference type="Pfam" id="PF13622">
    <property type="entry name" value="4HBT_3"/>
    <property type="match status" value="1"/>
</dbReference>
<dbReference type="Proteomes" id="UP000592181">
    <property type="component" value="Unassembled WGS sequence"/>
</dbReference>
<dbReference type="InterPro" id="IPR042171">
    <property type="entry name" value="Acyl-CoA_hotdog"/>
</dbReference>
<dbReference type="SUPFAM" id="SSF54637">
    <property type="entry name" value="Thioesterase/thiol ester dehydrase-isomerase"/>
    <property type="match status" value="2"/>
</dbReference>
<protein>
    <recommendedName>
        <fullName evidence="6">Thioesterase family protein</fullName>
    </recommendedName>
</protein>